<evidence type="ECO:0000256" key="6">
    <source>
        <dbReference type="ARBA" id="ARBA00023235"/>
    </source>
</evidence>
<dbReference type="EMBL" id="CP115613">
    <property type="protein sequence ID" value="WBW74777.1"/>
    <property type="molecule type" value="Genomic_DNA"/>
</dbReference>
<dbReference type="GO" id="GO:0030246">
    <property type="term" value="F:carbohydrate binding"/>
    <property type="evidence" value="ECO:0007669"/>
    <property type="project" value="InterPro"/>
</dbReference>
<keyword evidence="6" id="KW-0413">Isomerase</keyword>
<organism evidence="12 13">
    <name type="scientific">Schizosaccharomyces osmophilus</name>
    <dbReference type="NCBI Taxonomy" id="2545709"/>
    <lineage>
        <taxon>Eukaryota</taxon>
        <taxon>Fungi</taxon>
        <taxon>Dikarya</taxon>
        <taxon>Ascomycota</taxon>
        <taxon>Taphrinomycotina</taxon>
        <taxon>Schizosaccharomycetes</taxon>
        <taxon>Schizosaccharomycetales</taxon>
        <taxon>Schizosaccharomycetaceae</taxon>
        <taxon>Schizosaccharomyces</taxon>
    </lineage>
</organism>
<dbReference type="GeneID" id="80878535"/>
<dbReference type="KEGG" id="som:SOMG_05071"/>
<evidence type="ECO:0000256" key="8">
    <source>
        <dbReference type="ARBA" id="ARBA00037676"/>
    </source>
</evidence>
<keyword evidence="7" id="KW-0119">Carbohydrate metabolism</keyword>
<comment type="similarity">
    <text evidence="9">In the N-terminal section; belongs to the NAD(P)-dependent epimerase/dehydratase family.</text>
</comment>
<accession>A0AAF0AXH6</accession>
<comment type="cofactor">
    <cofactor evidence="2">
        <name>NAD(+)</name>
        <dbReference type="ChEBI" id="CHEBI:57540"/>
    </cofactor>
</comment>
<proteinExistence type="inferred from homology"/>
<keyword evidence="5" id="KW-0520">NAD</keyword>
<dbReference type="Pfam" id="PF01263">
    <property type="entry name" value="Aldose_epim"/>
    <property type="match status" value="1"/>
</dbReference>
<dbReference type="Pfam" id="PF16363">
    <property type="entry name" value="GDP_Man_Dehyd"/>
    <property type="match status" value="1"/>
</dbReference>
<dbReference type="InterPro" id="IPR016040">
    <property type="entry name" value="NAD(P)-bd_dom"/>
</dbReference>
<gene>
    <name evidence="12" type="primary">gal10</name>
    <name evidence="12" type="ORF">SOMG_05071</name>
</gene>
<dbReference type="InterPro" id="IPR047215">
    <property type="entry name" value="Galactose_mutarotase-like"/>
</dbReference>
<dbReference type="InterPro" id="IPR018052">
    <property type="entry name" value="Ald1_epimerase_CS"/>
</dbReference>
<evidence type="ECO:0000256" key="5">
    <source>
        <dbReference type="ARBA" id="ARBA00023027"/>
    </source>
</evidence>
<comment type="function">
    <text evidence="8">Mutarotase converts alpha-aldose to the beta-anomer. It is active on D-glucose, L-arabinose, D-xylose, D-galactose, maltose and lactose.</text>
</comment>
<evidence type="ECO:0000259" key="11">
    <source>
        <dbReference type="Pfam" id="PF16363"/>
    </source>
</evidence>
<dbReference type="Gene3D" id="3.90.25.10">
    <property type="entry name" value="UDP-galactose 4-epimerase, domain 1"/>
    <property type="match status" value="1"/>
</dbReference>
<dbReference type="GO" id="GO:0003978">
    <property type="term" value="F:UDP-glucose 4-epimerase activity"/>
    <property type="evidence" value="ECO:0007669"/>
    <property type="project" value="UniProtKB-EC"/>
</dbReference>
<dbReference type="SUPFAM" id="SSF51735">
    <property type="entry name" value="NAD(P)-binding Rossmann-fold domains"/>
    <property type="match status" value="1"/>
</dbReference>
<dbReference type="NCBIfam" id="NF007956">
    <property type="entry name" value="PRK10675.1"/>
    <property type="match status" value="1"/>
</dbReference>
<evidence type="ECO:0000256" key="9">
    <source>
        <dbReference type="ARBA" id="ARBA00037955"/>
    </source>
</evidence>
<comment type="catalytic activity">
    <reaction evidence="1">
        <text>UDP-alpha-D-glucose = UDP-alpha-D-galactose</text>
        <dbReference type="Rhea" id="RHEA:22168"/>
        <dbReference type="ChEBI" id="CHEBI:58885"/>
        <dbReference type="ChEBI" id="CHEBI:66914"/>
        <dbReference type="EC" id="5.1.3.2"/>
    </reaction>
</comment>
<dbReference type="InterPro" id="IPR036291">
    <property type="entry name" value="NAD(P)-bd_dom_sf"/>
</dbReference>
<dbReference type="PANTHER" id="PTHR43725">
    <property type="entry name" value="UDP-GLUCOSE 4-EPIMERASE"/>
    <property type="match status" value="1"/>
</dbReference>
<dbReference type="Proteomes" id="UP001212411">
    <property type="component" value="Chromosome 3"/>
</dbReference>
<dbReference type="PANTHER" id="PTHR43725:SF47">
    <property type="entry name" value="UDP-GLUCOSE 4-EPIMERASE"/>
    <property type="match status" value="1"/>
</dbReference>
<comment type="similarity">
    <text evidence="10">In the C-terminal section; belongs to the aldose epimerase family.</text>
</comment>
<evidence type="ECO:0000256" key="4">
    <source>
        <dbReference type="ARBA" id="ARBA00005028"/>
    </source>
</evidence>
<name>A0AAF0AXH6_9SCHI</name>
<dbReference type="GO" id="GO:0005829">
    <property type="term" value="C:cytosol"/>
    <property type="evidence" value="ECO:0007669"/>
    <property type="project" value="TreeGrafter"/>
</dbReference>
<dbReference type="RefSeq" id="XP_056039020.1">
    <property type="nucleotide sequence ID" value="XM_056183846.1"/>
</dbReference>
<evidence type="ECO:0000256" key="2">
    <source>
        <dbReference type="ARBA" id="ARBA00001911"/>
    </source>
</evidence>
<evidence type="ECO:0000256" key="1">
    <source>
        <dbReference type="ARBA" id="ARBA00000083"/>
    </source>
</evidence>
<evidence type="ECO:0000313" key="13">
    <source>
        <dbReference type="Proteomes" id="UP001212411"/>
    </source>
</evidence>
<dbReference type="InterPro" id="IPR005886">
    <property type="entry name" value="UDP_G4E"/>
</dbReference>
<dbReference type="AlphaFoldDB" id="A0AAF0AXH6"/>
<evidence type="ECO:0000313" key="12">
    <source>
        <dbReference type="EMBL" id="WBW74777.1"/>
    </source>
</evidence>
<feature type="domain" description="NAD(P)-binding" evidence="11">
    <location>
        <begin position="8"/>
        <end position="335"/>
    </location>
</feature>
<dbReference type="SUPFAM" id="SSF74650">
    <property type="entry name" value="Galactose mutarotase-like"/>
    <property type="match status" value="1"/>
</dbReference>
<dbReference type="GO" id="GO:0006012">
    <property type="term" value="P:galactose metabolic process"/>
    <property type="evidence" value="ECO:0007669"/>
    <property type="project" value="InterPro"/>
</dbReference>
<evidence type="ECO:0000256" key="3">
    <source>
        <dbReference type="ARBA" id="ARBA00004947"/>
    </source>
</evidence>
<dbReference type="Gene3D" id="3.40.50.720">
    <property type="entry name" value="NAD(P)-binding Rossmann-like Domain"/>
    <property type="match status" value="1"/>
</dbReference>
<keyword evidence="13" id="KW-1185">Reference proteome</keyword>
<dbReference type="InterPro" id="IPR011013">
    <property type="entry name" value="Gal_mutarotase_sf_dom"/>
</dbReference>
<dbReference type="InterPro" id="IPR014718">
    <property type="entry name" value="GH-type_carb-bd"/>
</dbReference>
<dbReference type="Gene3D" id="2.70.98.10">
    <property type="match status" value="1"/>
</dbReference>
<reference evidence="12 13" key="1">
    <citation type="journal article" date="2023" name="G3 (Bethesda)">
        <title>A high-quality reference genome for the fission yeast Schizosaccharomyces osmophilus.</title>
        <authorList>
            <person name="Jia G.S."/>
            <person name="Zhang W.C."/>
            <person name="Liang Y."/>
            <person name="Liu X.H."/>
            <person name="Rhind N."/>
            <person name="Pidoux A."/>
            <person name="Brysch-Herzberg M."/>
            <person name="Du L.L."/>
        </authorList>
    </citation>
    <scope>NUCLEOTIDE SEQUENCE [LARGE SCALE GENOMIC DNA]</scope>
    <source>
        <strain evidence="12 13">CBS 15793</strain>
    </source>
</reference>
<protein>
    <submittedName>
        <fullName evidence="12">UDP-glucose 4-epimerase/aldose 1-epimerase Gal10</fullName>
    </submittedName>
</protein>
<comment type="pathway">
    <text evidence="4">Carbohydrate metabolism; hexose metabolism.</text>
</comment>
<dbReference type="CDD" id="cd05247">
    <property type="entry name" value="UDP_G4E_1_SDR_e"/>
    <property type="match status" value="1"/>
</dbReference>
<dbReference type="CDD" id="cd09019">
    <property type="entry name" value="galactose_mutarotase_like"/>
    <property type="match status" value="1"/>
</dbReference>
<dbReference type="PROSITE" id="PS00545">
    <property type="entry name" value="ALDOSE_1_EPIMERASE"/>
    <property type="match status" value="1"/>
</dbReference>
<dbReference type="NCBIfam" id="TIGR01179">
    <property type="entry name" value="galE"/>
    <property type="match status" value="1"/>
</dbReference>
<dbReference type="InterPro" id="IPR008183">
    <property type="entry name" value="Aldose_1/G6P_1-epimerase"/>
</dbReference>
<evidence type="ECO:0000256" key="7">
    <source>
        <dbReference type="ARBA" id="ARBA00023277"/>
    </source>
</evidence>
<evidence type="ECO:0000256" key="10">
    <source>
        <dbReference type="ARBA" id="ARBA00038238"/>
    </source>
</evidence>
<comment type="pathway">
    <text evidence="3">Carbohydrate metabolism; galactose metabolism.</text>
</comment>
<sequence>MDSKSYIIVTGGAGYIGSHTVVELIHHGYNVIIIDNLCNASHEAIARIEFLVRKPILFYDIDLRDEKQLNHIFSSYNIQGVIHFAALKAVGESTKMPLEYYDNNIYGSISLLRVMDKHNVKTIVFSSSATVYGDATRFENMIPIPETCPNDPTNPYGKTKHTIENLIEDLHKSDPSWRGAILRYFNPIGAHPSGLIGEDPLDVPNNLLPFLAQVAIGRREKLYVFGNDYESHDGTPIRDYIHVIDLAKGHIAALDYMNSLQRDVGLYREWNLGTGKGSTVFDVVNAFSQAAGKELPYEVVGRRDGDVLNLTADPSRAKKELKWNATLTVEQACRDLWNWTTENPFGFRIDNYHWKIFNESGTFNYENRLHTVKFPDLQASFANYGALIQDVQYKGQHLVVGFQEFQPYTSDDNPLFGSTVGRYANRISKGSFQIKGKAYELDKNQNGSTLHGGSNAYNRRYFLGPISKHYRDYNTLEFILLDEDGNNGFPAEVETTVKYTVNNSSIEIEYQSSISENSPNDATAVSLTNHSYWNLSSGGTIDGTVIKLASDKYLKTDPKTQLPSGEIISSTQPLTKSIEILPDVSFDNCFIVDESDFSLDTRGRELKTIAEATHPSSSIKLSVASTEPAFQFYTGDNIDMDPIKPRAGFCVEAGRYVNAINDSSWSKQVLLHKGEFYGSKLKFTFSC</sequence>